<name>A0A428Q1W9_9HYPO</name>
<sequence length="155" mass="17543">MSYQNQLPVVPENSVVTTWQQQAQAHSLQQPGHQACFVTRLAGELLLSRTDNMNLRQLNKQLQHDAGCWRQEYEQVVVQYWKISEHNATLLGQVSRLKEQLRAARSRKDGPKTRRDSAAAPVPTESHHPNMVNDSDGGSRVGEVNVKQEIHANLE</sequence>
<organism evidence="2 3">
    <name type="scientific">Fusarium floridanum</name>
    <dbReference type="NCBI Taxonomy" id="1325733"/>
    <lineage>
        <taxon>Eukaryota</taxon>
        <taxon>Fungi</taxon>
        <taxon>Dikarya</taxon>
        <taxon>Ascomycota</taxon>
        <taxon>Pezizomycotina</taxon>
        <taxon>Sordariomycetes</taxon>
        <taxon>Hypocreomycetidae</taxon>
        <taxon>Hypocreales</taxon>
        <taxon>Nectriaceae</taxon>
        <taxon>Fusarium</taxon>
        <taxon>Fusarium solani species complex</taxon>
    </lineage>
</organism>
<keyword evidence="3" id="KW-1185">Reference proteome</keyword>
<evidence type="ECO:0000313" key="2">
    <source>
        <dbReference type="EMBL" id="RSL59212.1"/>
    </source>
</evidence>
<protein>
    <submittedName>
        <fullName evidence="2">Uncharacterized protein</fullName>
    </submittedName>
</protein>
<dbReference type="Proteomes" id="UP000287972">
    <property type="component" value="Unassembled WGS sequence"/>
</dbReference>
<reference evidence="2 3" key="1">
    <citation type="submission" date="2017-06" db="EMBL/GenBank/DDBJ databases">
        <title>Comparative genomic analysis of Ambrosia Fusariam Clade fungi.</title>
        <authorList>
            <person name="Stajich J.E."/>
            <person name="Carrillo J."/>
            <person name="Kijimoto T."/>
            <person name="Eskalen A."/>
            <person name="O'Donnell K."/>
            <person name="Kasson M."/>
        </authorList>
    </citation>
    <scope>NUCLEOTIDE SEQUENCE [LARGE SCALE GENOMIC DNA]</scope>
    <source>
        <strain evidence="2 3">NRRL62606</strain>
    </source>
</reference>
<comment type="caution">
    <text evidence="2">The sequence shown here is derived from an EMBL/GenBank/DDBJ whole genome shotgun (WGS) entry which is preliminary data.</text>
</comment>
<dbReference type="EMBL" id="NKCL01000614">
    <property type="protein sequence ID" value="RSL59212.1"/>
    <property type="molecule type" value="Genomic_DNA"/>
</dbReference>
<evidence type="ECO:0000256" key="1">
    <source>
        <dbReference type="SAM" id="MobiDB-lite"/>
    </source>
</evidence>
<dbReference type="AlphaFoldDB" id="A0A428Q1W9"/>
<proteinExistence type="predicted"/>
<feature type="region of interest" description="Disordered" evidence="1">
    <location>
        <begin position="101"/>
        <end position="155"/>
    </location>
</feature>
<evidence type="ECO:0000313" key="3">
    <source>
        <dbReference type="Proteomes" id="UP000287972"/>
    </source>
</evidence>
<feature type="compositionally biased region" description="Basic and acidic residues" evidence="1">
    <location>
        <begin position="146"/>
        <end position="155"/>
    </location>
</feature>
<gene>
    <name evidence="2" type="ORF">CEP51_013958</name>
</gene>
<accession>A0A428Q1W9</accession>
<feature type="compositionally biased region" description="Basic and acidic residues" evidence="1">
    <location>
        <begin position="101"/>
        <end position="117"/>
    </location>
</feature>